<organism evidence="5 6">
    <name type="scientific">Methylobacterium terricola</name>
    <dbReference type="NCBI Taxonomy" id="2583531"/>
    <lineage>
        <taxon>Bacteria</taxon>
        <taxon>Pseudomonadati</taxon>
        <taxon>Pseudomonadota</taxon>
        <taxon>Alphaproteobacteria</taxon>
        <taxon>Hyphomicrobiales</taxon>
        <taxon>Methylobacteriaceae</taxon>
        <taxon>Methylobacterium</taxon>
    </lineage>
</organism>
<dbReference type="GO" id="GO:0005524">
    <property type="term" value="F:ATP binding"/>
    <property type="evidence" value="ECO:0007669"/>
    <property type="project" value="UniProtKB-KW"/>
</dbReference>
<dbReference type="PANTHER" id="PTHR36510">
    <property type="entry name" value="GLUTAMATE--CYSTEINE LIGASE 2-RELATED"/>
    <property type="match status" value="1"/>
</dbReference>
<reference evidence="5 6" key="1">
    <citation type="submission" date="2019-06" db="EMBL/GenBank/DDBJ databases">
        <title>Genome of Methylobacterium sp. 17Sr1-39.</title>
        <authorList>
            <person name="Seo T."/>
        </authorList>
    </citation>
    <scope>NUCLEOTIDE SEQUENCE [LARGE SCALE GENOMIC DNA]</scope>
    <source>
        <strain evidence="5 6">17Sr1-39</strain>
    </source>
</reference>
<accession>A0A5C4LF17</accession>
<keyword evidence="3 4" id="KW-0067">ATP-binding</keyword>
<comment type="catalytic activity">
    <reaction evidence="4">
        <text>L-cysteine + L-glutamate + ATP = gamma-L-glutamyl-L-cysteine + ADP + phosphate + H(+)</text>
        <dbReference type="Rhea" id="RHEA:13285"/>
        <dbReference type="ChEBI" id="CHEBI:15378"/>
        <dbReference type="ChEBI" id="CHEBI:29985"/>
        <dbReference type="ChEBI" id="CHEBI:30616"/>
        <dbReference type="ChEBI" id="CHEBI:35235"/>
        <dbReference type="ChEBI" id="CHEBI:43474"/>
        <dbReference type="ChEBI" id="CHEBI:58173"/>
        <dbReference type="ChEBI" id="CHEBI:456216"/>
        <dbReference type="EC" id="6.3.2.2"/>
    </reaction>
</comment>
<gene>
    <name evidence="5" type="ORF">FF100_16445</name>
</gene>
<dbReference type="EC" id="6.3.2.2" evidence="4"/>
<dbReference type="GO" id="GO:0004357">
    <property type="term" value="F:glutamate-cysteine ligase activity"/>
    <property type="evidence" value="ECO:0007669"/>
    <property type="project" value="UniProtKB-EC"/>
</dbReference>
<dbReference type="InterPro" id="IPR011793">
    <property type="entry name" value="YbdK"/>
</dbReference>
<dbReference type="PANTHER" id="PTHR36510:SF1">
    <property type="entry name" value="GLUTAMATE--CYSTEINE LIGASE 2-RELATED"/>
    <property type="match status" value="1"/>
</dbReference>
<dbReference type="EMBL" id="VDDA01000006">
    <property type="protein sequence ID" value="TNC12409.1"/>
    <property type="molecule type" value="Genomic_DNA"/>
</dbReference>
<dbReference type="NCBIfam" id="TIGR02050">
    <property type="entry name" value="gshA_cyan_rel"/>
    <property type="match status" value="1"/>
</dbReference>
<dbReference type="OrthoDB" id="9769628at2"/>
<dbReference type="Proteomes" id="UP000305267">
    <property type="component" value="Unassembled WGS sequence"/>
</dbReference>
<comment type="caution">
    <text evidence="5">The sequence shown here is derived from an EMBL/GenBank/DDBJ whole genome shotgun (WGS) entry which is preliminary data.</text>
</comment>
<keyword evidence="1 4" id="KW-0436">Ligase</keyword>
<dbReference type="InterPro" id="IPR006336">
    <property type="entry name" value="GCS2"/>
</dbReference>
<comment type="similarity">
    <text evidence="4">Belongs to the glutamate--cysteine ligase type 2 family. YbdK subfamily.</text>
</comment>
<dbReference type="Pfam" id="PF04107">
    <property type="entry name" value="GCS2"/>
    <property type="match status" value="1"/>
</dbReference>
<evidence type="ECO:0000256" key="3">
    <source>
        <dbReference type="ARBA" id="ARBA00022840"/>
    </source>
</evidence>
<dbReference type="GO" id="GO:0042398">
    <property type="term" value="P:modified amino acid biosynthetic process"/>
    <property type="evidence" value="ECO:0007669"/>
    <property type="project" value="InterPro"/>
</dbReference>
<dbReference type="Gene3D" id="3.30.590.20">
    <property type="match status" value="1"/>
</dbReference>
<evidence type="ECO:0000313" key="5">
    <source>
        <dbReference type="EMBL" id="TNC12409.1"/>
    </source>
</evidence>
<name>A0A5C4LF17_9HYPH</name>
<dbReference type="InterPro" id="IPR050141">
    <property type="entry name" value="GCL_type2/YbdK_subfam"/>
</dbReference>
<dbReference type="RefSeq" id="WP_139036764.1">
    <property type="nucleotide sequence ID" value="NZ_VDDA01000006.1"/>
</dbReference>
<keyword evidence="2 4" id="KW-0547">Nucleotide-binding</keyword>
<sequence>MTGPAYRFGIEEEFFLADAATRGTPNRGVRGFHAAAKALLPAAERELLRSQIEIATPPATAAAEARAGLASLRRSLAEIGRAHGILVFGAGTHPGAAWDAQRPTDGARYHGILDEVRMIGQRTLVSGMHVHVEVARPDGRVDLMNRLLPFLPALLALSVSSPFWQGRDTGLCGYRLSVFGEMPRTGLPDLFASQAEFERYVAVMQAAGAIQDASFLWWHLRPSIRYPTLELRIADSCTRVDDAVAIAGLYRCLVRAAERRPDLNAGLDGVARAVIRENLWRAQRDGVHAALIDAEAGRAVPFGEALEAVLALVAEDAEALGCTEALDEARRIVRDGTSADRQRAAYAAGRGGDGADEAGIAAVVDALARETEGRAVEGRVVTPAPPR</sequence>
<dbReference type="NCBIfam" id="NF010039">
    <property type="entry name" value="PRK13515.1"/>
    <property type="match status" value="1"/>
</dbReference>
<evidence type="ECO:0000256" key="4">
    <source>
        <dbReference type="HAMAP-Rule" id="MF_01609"/>
    </source>
</evidence>
<dbReference type="HAMAP" id="MF_01609">
    <property type="entry name" value="Glu_cys_ligase_2"/>
    <property type="match status" value="1"/>
</dbReference>
<dbReference type="InterPro" id="IPR014746">
    <property type="entry name" value="Gln_synth/guanido_kin_cat_dom"/>
</dbReference>
<keyword evidence="6" id="KW-1185">Reference proteome</keyword>
<proteinExistence type="inferred from homology"/>
<dbReference type="AlphaFoldDB" id="A0A5C4LF17"/>
<evidence type="ECO:0000256" key="2">
    <source>
        <dbReference type="ARBA" id="ARBA00022741"/>
    </source>
</evidence>
<protein>
    <recommendedName>
        <fullName evidence="4">Putative glutamate--cysteine ligase 2</fullName>
        <ecNumber evidence="4">6.3.2.2</ecNumber>
    </recommendedName>
    <alternativeName>
        <fullName evidence="4">Gamma-glutamylcysteine synthetase 2</fullName>
        <shortName evidence="4">GCS 2</shortName>
        <shortName evidence="4">Gamma-GCS 2</shortName>
    </alternativeName>
</protein>
<evidence type="ECO:0000313" key="6">
    <source>
        <dbReference type="Proteomes" id="UP000305267"/>
    </source>
</evidence>
<comment type="function">
    <text evidence="4">ATP-dependent carboxylate-amine ligase which exhibits weak glutamate--cysteine ligase activity.</text>
</comment>
<evidence type="ECO:0000256" key="1">
    <source>
        <dbReference type="ARBA" id="ARBA00022598"/>
    </source>
</evidence>
<dbReference type="SUPFAM" id="SSF55931">
    <property type="entry name" value="Glutamine synthetase/guanido kinase"/>
    <property type="match status" value="1"/>
</dbReference>